<evidence type="ECO:0000313" key="2">
    <source>
        <dbReference type="Proteomes" id="UP000002640"/>
    </source>
</evidence>
<dbReference type="KEGG" id="psoj:PHYSODRAFT_254158"/>
<keyword evidence="2" id="KW-1185">Reference proteome</keyword>
<sequence>MPKDLAKKVLSVDGGLIRAVKAATLRDVNAFNASIRTSSKAAAGTDALYKADKGVDAMWHPRDECSSESERPCKRQKVWVQLMDERTHDVFADTSLQLVTLREDDGIIVEVAEAAQALYDEEQPVGKNCLGHVLPSQLTVY</sequence>
<evidence type="ECO:0000313" key="1">
    <source>
        <dbReference type="EMBL" id="EGZ08404.1"/>
    </source>
</evidence>
<accession>G5A928</accession>
<organism evidence="1 2">
    <name type="scientific">Phytophthora sojae (strain P6497)</name>
    <name type="common">Soybean stem and root rot agent</name>
    <name type="synonym">Phytophthora megasperma f. sp. glycines</name>
    <dbReference type="NCBI Taxonomy" id="1094619"/>
    <lineage>
        <taxon>Eukaryota</taxon>
        <taxon>Sar</taxon>
        <taxon>Stramenopiles</taxon>
        <taxon>Oomycota</taxon>
        <taxon>Peronosporomycetes</taxon>
        <taxon>Peronosporales</taxon>
        <taxon>Peronosporaceae</taxon>
        <taxon>Phytophthora</taxon>
    </lineage>
</organism>
<dbReference type="InParanoid" id="G5A928"/>
<dbReference type="EMBL" id="JH159161">
    <property type="protein sequence ID" value="EGZ08404.1"/>
    <property type="molecule type" value="Genomic_DNA"/>
</dbReference>
<gene>
    <name evidence="1" type="ORF">PHYSODRAFT_254158</name>
</gene>
<dbReference type="Proteomes" id="UP000002640">
    <property type="component" value="Unassembled WGS sequence"/>
</dbReference>
<dbReference type="RefSeq" id="XP_009536576.1">
    <property type="nucleotide sequence ID" value="XM_009538281.1"/>
</dbReference>
<proteinExistence type="predicted"/>
<dbReference type="GeneID" id="20638470"/>
<dbReference type="AlphaFoldDB" id="G5A928"/>
<name>G5A928_PHYSP</name>
<protein>
    <submittedName>
        <fullName evidence="1">Uncharacterized protein</fullName>
    </submittedName>
</protein>
<reference evidence="1 2" key="1">
    <citation type="journal article" date="2006" name="Science">
        <title>Phytophthora genome sequences uncover evolutionary origins and mechanisms of pathogenesis.</title>
        <authorList>
            <person name="Tyler B.M."/>
            <person name="Tripathy S."/>
            <person name="Zhang X."/>
            <person name="Dehal P."/>
            <person name="Jiang R.H."/>
            <person name="Aerts A."/>
            <person name="Arredondo F.D."/>
            <person name="Baxter L."/>
            <person name="Bensasson D."/>
            <person name="Beynon J.L."/>
            <person name="Chapman J."/>
            <person name="Damasceno C.M."/>
            <person name="Dorrance A.E."/>
            <person name="Dou D."/>
            <person name="Dickerman A.W."/>
            <person name="Dubchak I.L."/>
            <person name="Garbelotto M."/>
            <person name="Gijzen M."/>
            <person name="Gordon S.G."/>
            <person name="Govers F."/>
            <person name="Grunwald N.J."/>
            <person name="Huang W."/>
            <person name="Ivors K.L."/>
            <person name="Jones R.W."/>
            <person name="Kamoun S."/>
            <person name="Krampis K."/>
            <person name="Lamour K.H."/>
            <person name="Lee M.K."/>
            <person name="McDonald W.H."/>
            <person name="Medina M."/>
            <person name="Meijer H.J."/>
            <person name="Nordberg E.K."/>
            <person name="Maclean D.J."/>
            <person name="Ospina-Giraldo M.D."/>
            <person name="Morris P.F."/>
            <person name="Phuntumart V."/>
            <person name="Putnam N.H."/>
            <person name="Rash S."/>
            <person name="Rose J.K."/>
            <person name="Sakihama Y."/>
            <person name="Salamov A.A."/>
            <person name="Savidor A."/>
            <person name="Scheuring C.F."/>
            <person name="Smith B.M."/>
            <person name="Sobral B.W."/>
            <person name="Terry A."/>
            <person name="Torto-Alalibo T.A."/>
            <person name="Win J."/>
            <person name="Xu Z."/>
            <person name="Zhang H."/>
            <person name="Grigoriev I.V."/>
            <person name="Rokhsar D.S."/>
            <person name="Boore J.L."/>
        </authorList>
    </citation>
    <scope>NUCLEOTIDE SEQUENCE [LARGE SCALE GENOMIC DNA]</scope>
    <source>
        <strain evidence="1 2">P6497</strain>
    </source>
</reference>